<dbReference type="InterPro" id="IPR003593">
    <property type="entry name" value="AAA+_ATPase"/>
</dbReference>
<gene>
    <name evidence="6" type="ORF">SAMN04487772_11427</name>
</gene>
<feature type="domain" description="ABC transporter" evidence="5">
    <location>
        <begin position="3"/>
        <end position="231"/>
    </location>
</feature>
<dbReference type="PANTHER" id="PTHR43335">
    <property type="entry name" value="ABC TRANSPORTER, ATP-BINDING PROTEIN"/>
    <property type="match status" value="1"/>
</dbReference>
<dbReference type="CDD" id="cd03264">
    <property type="entry name" value="ABC_drug_resistance_like"/>
    <property type="match status" value="1"/>
</dbReference>
<evidence type="ECO:0000256" key="1">
    <source>
        <dbReference type="ARBA" id="ARBA00005417"/>
    </source>
</evidence>
<dbReference type="InterPro" id="IPR027417">
    <property type="entry name" value="P-loop_NTPase"/>
</dbReference>
<evidence type="ECO:0000313" key="6">
    <source>
        <dbReference type="EMBL" id="SET30573.1"/>
    </source>
</evidence>
<evidence type="ECO:0000256" key="3">
    <source>
        <dbReference type="ARBA" id="ARBA00022741"/>
    </source>
</evidence>
<evidence type="ECO:0000313" key="7">
    <source>
        <dbReference type="Proteomes" id="UP000199800"/>
    </source>
</evidence>
<dbReference type="Pfam" id="PF00005">
    <property type="entry name" value="ABC_tran"/>
    <property type="match status" value="1"/>
</dbReference>
<dbReference type="InterPro" id="IPR017871">
    <property type="entry name" value="ABC_transporter-like_CS"/>
</dbReference>
<dbReference type="Gene3D" id="3.40.50.300">
    <property type="entry name" value="P-loop containing nucleotide triphosphate hydrolases"/>
    <property type="match status" value="1"/>
</dbReference>
<name>A0A1I0DE10_9FIRM</name>
<dbReference type="SMART" id="SM00382">
    <property type="entry name" value="AAA"/>
    <property type="match status" value="1"/>
</dbReference>
<accession>A0A1I0DE10</accession>
<dbReference type="InterPro" id="IPR003439">
    <property type="entry name" value="ABC_transporter-like_ATP-bd"/>
</dbReference>
<comment type="similarity">
    <text evidence="1">Belongs to the ABC transporter superfamily.</text>
</comment>
<evidence type="ECO:0000256" key="4">
    <source>
        <dbReference type="ARBA" id="ARBA00022840"/>
    </source>
</evidence>
<dbReference type="SUPFAM" id="SSF52540">
    <property type="entry name" value="P-loop containing nucleoside triphosphate hydrolases"/>
    <property type="match status" value="1"/>
</dbReference>
<keyword evidence="2" id="KW-0813">Transport</keyword>
<protein>
    <submittedName>
        <fullName evidence="6">ABC-type multidrug transport system, ATPase component</fullName>
    </submittedName>
</protein>
<dbReference type="RefSeq" id="WP_092478128.1">
    <property type="nucleotide sequence ID" value="NZ_FOHN01000014.1"/>
</dbReference>
<keyword evidence="3" id="KW-0547">Nucleotide-binding</keyword>
<evidence type="ECO:0000256" key="2">
    <source>
        <dbReference type="ARBA" id="ARBA00022448"/>
    </source>
</evidence>
<dbReference type="EMBL" id="FOHN01000014">
    <property type="protein sequence ID" value="SET30573.1"/>
    <property type="molecule type" value="Genomic_DNA"/>
</dbReference>
<dbReference type="STRING" id="29364.SAMN04487772_11427"/>
<dbReference type="PROSITE" id="PS00211">
    <property type="entry name" value="ABC_TRANSPORTER_1"/>
    <property type="match status" value="1"/>
</dbReference>
<dbReference type="PROSITE" id="PS50893">
    <property type="entry name" value="ABC_TRANSPORTER_2"/>
    <property type="match status" value="1"/>
</dbReference>
<keyword evidence="4" id="KW-0067">ATP-binding</keyword>
<keyword evidence="7" id="KW-1185">Reference proteome</keyword>
<dbReference type="OrthoDB" id="9775135at2"/>
<dbReference type="GO" id="GO:0005524">
    <property type="term" value="F:ATP binding"/>
    <property type="evidence" value="ECO:0007669"/>
    <property type="project" value="UniProtKB-KW"/>
</dbReference>
<dbReference type="AlphaFoldDB" id="A0A1I0DE10"/>
<dbReference type="GO" id="GO:0016887">
    <property type="term" value="F:ATP hydrolysis activity"/>
    <property type="evidence" value="ECO:0007669"/>
    <property type="project" value="InterPro"/>
</dbReference>
<evidence type="ECO:0000259" key="5">
    <source>
        <dbReference type="PROSITE" id="PS50893"/>
    </source>
</evidence>
<dbReference type="Proteomes" id="UP000199800">
    <property type="component" value="Unassembled WGS sequence"/>
</dbReference>
<dbReference type="PANTHER" id="PTHR43335:SF2">
    <property type="entry name" value="ABC TRANSPORTER, ATP-BINDING PROTEIN"/>
    <property type="match status" value="1"/>
</dbReference>
<proteinExistence type="inferred from homology"/>
<organism evidence="6 7">
    <name type="scientific">[Clostridium] polysaccharolyticum</name>
    <dbReference type="NCBI Taxonomy" id="29364"/>
    <lineage>
        <taxon>Bacteria</taxon>
        <taxon>Bacillati</taxon>
        <taxon>Bacillota</taxon>
        <taxon>Clostridia</taxon>
        <taxon>Lachnospirales</taxon>
        <taxon>Lachnospiraceae</taxon>
    </lineage>
</organism>
<reference evidence="6 7" key="1">
    <citation type="submission" date="2016-10" db="EMBL/GenBank/DDBJ databases">
        <authorList>
            <person name="de Groot N.N."/>
        </authorList>
    </citation>
    <scope>NUCLEOTIDE SEQUENCE [LARGE SCALE GENOMIC DNA]</scope>
    <source>
        <strain evidence="6 7">DSM 1801</strain>
    </source>
</reference>
<sequence>MELKISNITKRYGKTVALNKVSMTLCNGIYGLLGPNGAGKTTLMNILVNDMEPDEGQIIFNGQEINKLGKAYRKCIGYMPQQQCMYEYFTGYRFLSYMAALKGMDAKTAAERIQSIAKKVNLDQYLENKIGSYSGGMKQRLLIAQAVLDEPAVLVLDEPTAGLDPKERIRIRNLISEIAKDKIVIIATHVVQDIEYIAKEIILLKKGDLICKSTPKGIISRLQDKVFEISCKEEEVGMLSKKYLVTNIVREENFIKVRAICEEVPAGFLHNMVTASIEDCYLYEFQDEIG</sequence>